<reference evidence="1 2" key="1">
    <citation type="journal article" date="2018" name="J. Allergy Clin. Immunol.">
        <title>High-quality assembly of Dermatophagoides pteronyssinus genome and transcriptome reveals a wide range of novel allergens.</title>
        <authorList>
            <person name="Liu X.Y."/>
            <person name="Yang K.Y."/>
            <person name="Wang M.Q."/>
            <person name="Kwok J.S."/>
            <person name="Zeng X."/>
            <person name="Yang Z."/>
            <person name="Xiao X.J."/>
            <person name="Lau C.P."/>
            <person name="Li Y."/>
            <person name="Huang Z.M."/>
            <person name="Ba J.G."/>
            <person name="Yim A.K."/>
            <person name="Ouyang C.Y."/>
            <person name="Ngai S.M."/>
            <person name="Chan T.F."/>
            <person name="Leung E.L."/>
            <person name="Liu L."/>
            <person name="Liu Z.G."/>
            <person name="Tsui S.K."/>
        </authorList>
    </citation>
    <scope>NUCLEOTIDE SEQUENCE [LARGE SCALE GENOMIC DNA]</scope>
    <source>
        <strain evidence="1">Derp</strain>
    </source>
</reference>
<accession>A0ABQ8JHT3</accession>
<organism evidence="1 2">
    <name type="scientific">Dermatophagoides pteronyssinus</name>
    <name type="common">European house dust mite</name>
    <dbReference type="NCBI Taxonomy" id="6956"/>
    <lineage>
        <taxon>Eukaryota</taxon>
        <taxon>Metazoa</taxon>
        <taxon>Ecdysozoa</taxon>
        <taxon>Arthropoda</taxon>
        <taxon>Chelicerata</taxon>
        <taxon>Arachnida</taxon>
        <taxon>Acari</taxon>
        <taxon>Acariformes</taxon>
        <taxon>Sarcoptiformes</taxon>
        <taxon>Astigmata</taxon>
        <taxon>Psoroptidia</taxon>
        <taxon>Analgoidea</taxon>
        <taxon>Pyroglyphidae</taxon>
        <taxon>Dermatophagoidinae</taxon>
        <taxon>Dermatophagoides</taxon>
    </lineage>
</organism>
<protein>
    <submittedName>
        <fullName evidence="1">Uncharacterized protein</fullName>
    </submittedName>
</protein>
<reference evidence="1 2" key="2">
    <citation type="journal article" date="2022" name="Mol. Biol. Evol.">
        <title>Comparative Genomics Reveals Insights into the Divergent Evolution of Astigmatic Mites and Household Pest Adaptations.</title>
        <authorList>
            <person name="Xiong Q."/>
            <person name="Wan A.T."/>
            <person name="Liu X."/>
            <person name="Fung C.S."/>
            <person name="Xiao X."/>
            <person name="Malainual N."/>
            <person name="Hou J."/>
            <person name="Wang L."/>
            <person name="Wang M."/>
            <person name="Yang K.Y."/>
            <person name="Cui Y."/>
            <person name="Leung E.L."/>
            <person name="Nong W."/>
            <person name="Shin S.K."/>
            <person name="Au S.W."/>
            <person name="Jeong K.Y."/>
            <person name="Chew F.T."/>
            <person name="Hui J.H."/>
            <person name="Leung T.F."/>
            <person name="Tungtrongchitr A."/>
            <person name="Zhong N."/>
            <person name="Liu Z."/>
            <person name="Tsui S.K."/>
        </authorList>
    </citation>
    <scope>NUCLEOTIDE SEQUENCE [LARGE SCALE GENOMIC DNA]</scope>
    <source>
        <strain evidence="1">Derp</strain>
    </source>
</reference>
<sequence>MATILWFLWINEWIPMNFLHVLHLFNPLFMFNFDPINQFFSQINHAIPVYILYSASILGYI</sequence>
<gene>
    <name evidence="1" type="ORF">DERP_002273</name>
</gene>
<dbReference type="EMBL" id="NJHN03000037">
    <property type="protein sequence ID" value="KAH9421983.1"/>
    <property type="molecule type" value="Genomic_DNA"/>
</dbReference>
<evidence type="ECO:0000313" key="2">
    <source>
        <dbReference type="Proteomes" id="UP000887458"/>
    </source>
</evidence>
<keyword evidence="2" id="KW-1185">Reference proteome</keyword>
<proteinExistence type="predicted"/>
<comment type="caution">
    <text evidence="1">The sequence shown here is derived from an EMBL/GenBank/DDBJ whole genome shotgun (WGS) entry which is preliminary data.</text>
</comment>
<dbReference type="Proteomes" id="UP000887458">
    <property type="component" value="Unassembled WGS sequence"/>
</dbReference>
<name>A0ABQ8JHT3_DERPT</name>
<evidence type="ECO:0000313" key="1">
    <source>
        <dbReference type="EMBL" id="KAH9421983.1"/>
    </source>
</evidence>